<dbReference type="SUPFAM" id="SSF55874">
    <property type="entry name" value="ATPase domain of HSP90 chaperone/DNA topoisomerase II/histidine kinase"/>
    <property type="match status" value="1"/>
</dbReference>
<dbReference type="RefSeq" id="WP_368499074.1">
    <property type="nucleotide sequence ID" value="NZ_CP162511.1"/>
</dbReference>
<dbReference type="PANTHER" id="PTHR24421:SF10">
    <property type="entry name" value="NITRATE_NITRITE SENSOR PROTEIN NARQ"/>
    <property type="match status" value="1"/>
</dbReference>
<evidence type="ECO:0000256" key="1">
    <source>
        <dbReference type="ARBA" id="ARBA00000085"/>
    </source>
</evidence>
<evidence type="ECO:0000256" key="5">
    <source>
        <dbReference type="ARBA" id="ARBA00023012"/>
    </source>
</evidence>
<evidence type="ECO:0000256" key="7">
    <source>
        <dbReference type="SAM" id="Phobius"/>
    </source>
</evidence>
<proteinExistence type="predicted"/>
<dbReference type="InterPro" id="IPR036890">
    <property type="entry name" value="HATPase_C_sf"/>
</dbReference>
<feature type="region of interest" description="Disordered" evidence="6">
    <location>
        <begin position="253"/>
        <end position="278"/>
    </location>
</feature>
<organism evidence="8">
    <name type="scientific">Herbiconiux sp. A18JL235</name>
    <dbReference type="NCBI Taxonomy" id="3152363"/>
    <lineage>
        <taxon>Bacteria</taxon>
        <taxon>Bacillati</taxon>
        <taxon>Actinomycetota</taxon>
        <taxon>Actinomycetes</taxon>
        <taxon>Micrococcales</taxon>
        <taxon>Microbacteriaceae</taxon>
        <taxon>Herbiconiux</taxon>
    </lineage>
</organism>
<keyword evidence="7" id="KW-1133">Transmembrane helix</keyword>
<gene>
    <name evidence="8" type="ORF">ABFY20_06220</name>
</gene>
<evidence type="ECO:0000313" key="8">
    <source>
        <dbReference type="EMBL" id="XDI06695.1"/>
    </source>
</evidence>
<dbReference type="AlphaFoldDB" id="A0AB39BKR1"/>
<protein>
    <recommendedName>
        <fullName evidence="2">histidine kinase</fullName>
        <ecNumber evidence="2">2.7.13.3</ecNumber>
    </recommendedName>
</protein>
<dbReference type="PANTHER" id="PTHR24421">
    <property type="entry name" value="NITRATE/NITRITE SENSOR PROTEIN NARX-RELATED"/>
    <property type="match status" value="1"/>
</dbReference>
<keyword evidence="4 8" id="KW-0418">Kinase</keyword>
<feature type="compositionally biased region" description="Basic and acidic residues" evidence="6">
    <location>
        <begin position="258"/>
        <end position="273"/>
    </location>
</feature>
<dbReference type="CDD" id="cd16917">
    <property type="entry name" value="HATPase_UhpB-NarQ-NarX-like"/>
    <property type="match status" value="1"/>
</dbReference>
<feature type="transmembrane region" description="Helical" evidence="7">
    <location>
        <begin position="63"/>
        <end position="82"/>
    </location>
</feature>
<evidence type="ECO:0000256" key="3">
    <source>
        <dbReference type="ARBA" id="ARBA00022679"/>
    </source>
</evidence>
<evidence type="ECO:0000256" key="2">
    <source>
        <dbReference type="ARBA" id="ARBA00012438"/>
    </source>
</evidence>
<comment type="catalytic activity">
    <reaction evidence="1">
        <text>ATP + protein L-histidine = ADP + protein N-phospho-L-histidine.</text>
        <dbReference type="EC" id="2.7.13.3"/>
    </reaction>
</comment>
<feature type="transmembrane region" description="Helical" evidence="7">
    <location>
        <begin position="88"/>
        <end position="104"/>
    </location>
</feature>
<evidence type="ECO:0000256" key="4">
    <source>
        <dbReference type="ARBA" id="ARBA00022777"/>
    </source>
</evidence>
<feature type="transmembrane region" description="Helical" evidence="7">
    <location>
        <begin position="157"/>
        <end position="181"/>
    </location>
</feature>
<keyword evidence="7" id="KW-0472">Membrane</keyword>
<dbReference type="EC" id="2.7.13.3" evidence="2"/>
<keyword evidence="3" id="KW-0808">Transferase</keyword>
<feature type="transmembrane region" description="Helical" evidence="7">
    <location>
        <begin position="111"/>
        <end position="130"/>
    </location>
</feature>
<accession>A0AB39BKR1</accession>
<sequence>MPSTLKALLSLRRLRPLLEPSIAVVYALLWVNAEIGRSPEPGFYLALGAYAVAIAVSRRLTTVSIVIVVLVPLLQLVGLLTAPTSTAWPLYQAVIVVAFAAGCSPDPRIRWSGLAGGLVQALVAAVVLVFDGDWLSWTGGTSVFEGGALTRIENPRAIWVFVLFVLAALVFLTAWGAGVFLHISRRRRAEQNLLAETEAELAVADVELRSVKERDEIAQEVHDVLAHSLAVVIAVADGTRFLRAAGLVESAPPVGRVGDGDGRGGDGDGRGGDGDVTSAMARERSTDDALGEIAAAARTALLDLRGLLEGLHDQTRRPQPRLVDLGALVDRMSSTGMEVRFEQFGEPRRLTPSQEAAVYRIVQESLTNALKHGGESPCAAVSLAWGDDGLVVGVVSGSLSGGGAPARPEPALGVAGAGAGAGAGAEPVRSFGITGMRDRARLAGGWLTASAEGEEFVVTAFIPVHLASARATPSRELVETGERP</sequence>
<name>A0AB39BKR1_9MICO</name>
<dbReference type="InterPro" id="IPR050482">
    <property type="entry name" value="Sensor_HK_TwoCompSys"/>
</dbReference>
<reference evidence="8" key="1">
    <citation type="submission" date="2024-05" db="EMBL/GenBank/DDBJ databases">
        <title>Herbiconiux sp. A18JL235.</title>
        <authorList>
            <person name="Zhang G."/>
        </authorList>
    </citation>
    <scope>NUCLEOTIDE SEQUENCE</scope>
    <source>
        <strain evidence="8">A18JL235</strain>
    </source>
</reference>
<dbReference type="GO" id="GO:0000160">
    <property type="term" value="P:phosphorelay signal transduction system"/>
    <property type="evidence" value="ECO:0007669"/>
    <property type="project" value="UniProtKB-KW"/>
</dbReference>
<keyword evidence="5" id="KW-0902">Two-component regulatory system</keyword>
<dbReference type="Gene3D" id="3.30.565.10">
    <property type="entry name" value="Histidine kinase-like ATPase, C-terminal domain"/>
    <property type="match status" value="1"/>
</dbReference>
<evidence type="ECO:0000256" key="6">
    <source>
        <dbReference type="SAM" id="MobiDB-lite"/>
    </source>
</evidence>
<dbReference type="Gene3D" id="1.20.5.1930">
    <property type="match status" value="1"/>
</dbReference>
<dbReference type="GO" id="GO:0004673">
    <property type="term" value="F:protein histidine kinase activity"/>
    <property type="evidence" value="ECO:0007669"/>
    <property type="project" value="UniProtKB-EC"/>
</dbReference>
<dbReference type="EMBL" id="CP162511">
    <property type="protein sequence ID" value="XDI06695.1"/>
    <property type="molecule type" value="Genomic_DNA"/>
</dbReference>
<keyword evidence="7" id="KW-0812">Transmembrane</keyword>